<organism evidence="1 2">
    <name type="scientific">Lasiosphaeria miniovina</name>
    <dbReference type="NCBI Taxonomy" id="1954250"/>
    <lineage>
        <taxon>Eukaryota</taxon>
        <taxon>Fungi</taxon>
        <taxon>Dikarya</taxon>
        <taxon>Ascomycota</taxon>
        <taxon>Pezizomycotina</taxon>
        <taxon>Sordariomycetes</taxon>
        <taxon>Sordariomycetidae</taxon>
        <taxon>Sordariales</taxon>
        <taxon>Lasiosphaeriaceae</taxon>
        <taxon>Lasiosphaeria</taxon>
    </lineage>
</organism>
<dbReference type="Proteomes" id="UP001172101">
    <property type="component" value="Unassembled WGS sequence"/>
</dbReference>
<comment type="caution">
    <text evidence="1">The sequence shown here is derived from an EMBL/GenBank/DDBJ whole genome shotgun (WGS) entry which is preliminary data.</text>
</comment>
<evidence type="ECO:0000313" key="1">
    <source>
        <dbReference type="EMBL" id="KAK0709009.1"/>
    </source>
</evidence>
<accession>A0AA40DMC6</accession>
<sequence>MAGHHYGRLLLVGTRPSCGYLSRRARISRRRIRMAGHHYGRLLRLGTRPSCGYSNSIILNSPKLPRLTLHPTHHRFVSAAFIMLFMVIQ</sequence>
<dbReference type="GeneID" id="85325732"/>
<keyword evidence="2" id="KW-1185">Reference proteome</keyword>
<dbReference type="EMBL" id="JAUIRO010000006">
    <property type="protein sequence ID" value="KAK0709009.1"/>
    <property type="molecule type" value="Genomic_DNA"/>
</dbReference>
<dbReference type="RefSeq" id="XP_060292313.1">
    <property type="nucleotide sequence ID" value="XM_060442462.1"/>
</dbReference>
<proteinExistence type="predicted"/>
<evidence type="ECO:0000313" key="2">
    <source>
        <dbReference type="Proteomes" id="UP001172101"/>
    </source>
</evidence>
<protein>
    <submittedName>
        <fullName evidence="1">Uncharacterized protein</fullName>
    </submittedName>
</protein>
<dbReference type="AlphaFoldDB" id="A0AA40DMC6"/>
<name>A0AA40DMC6_9PEZI</name>
<gene>
    <name evidence="1" type="ORF">B0T26DRAFT_720137</name>
</gene>
<reference evidence="1" key="1">
    <citation type="submission" date="2023-06" db="EMBL/GenBank/DDBJ databases">
        <title>Genome-scale phylogeny and comparative genomics of the fungal order Sordariales.</title>
        <authorList>
            <consortium name="Lawrence Berkeley National Laboratory"/>
            <person name="Hensen N."/>
            <person name="Bonometti L."/>
            <person name="Westerberg I."/>
            <person name="Brannstrom I.O."/>
            <person name="Guillou S."/>
            <person name="Cros-Aarteil S."/>
            <person name="Calhoun S."/>
            <person name="Haridas S."/>
            <person name="Kuo A."/>
            <person name="Mondo S."/>
            <person name="Pangilinan J."/>
            <person name="Riley R."/>
            <person name="LaButti K."/>
            <person name="Andreopoulos B."/>
            <person name="Lipzen A."/>
            <person name="Chen C."/>
            <person name="Yanf M."/>
            <person name="Daum C."/>
            <person name="Ng V."/>
            <person name="Clum A."/>
            <person name="Steindorff A."/>
            <person name="Ohm R."/>
            <person name="Martin F."/>
            <person name="Silar P."/>
            <person name="Natvig D."/>
            <person name="Lalanne C."/>
            <person name="Gautier V."/>
            <person name="Ament-velasquez S.L."/>
            <person name="Kruys A."/>
            <person name="Hutchinson M.I."/>
            <person name="Powell A.J."/>
            <person name="Barry K."/>
            <person name="Miller A.N."/>
            <person name="Grigoriev I.V."/>
            <person name="Debuchy R."/>
            <person name="Gladieux P."/>
            <person name="Thoren M.H."/>
            <person name="Johannesson H."/>
        </authorList>
    </citation>
    <scope>NUCLEOTIDE SEQUENCE</scope>
    <source>
        <strain evidence="1">SMH2392-1A</strain>
    </source>
</reference>